<dbReference type="STRING" id="1908237.BEN47_01190"/>
<gene>
    <name evidence="2" type="ORF">BEN47_01190</name>
</gene>
<sequence>MRFLFLAAAIAASGTAHPAVAQGANTSMAQAGGADGRIALSSRSSSAATQPMRLACALIIGKVFEANGEPLRGATLVVKGTHQVYVTDSEGKFQFTDPVYEGQILTIGAAGYVSREIPLADCSLPRLVLAKAPTARIKQTGKRAGQVVRLNNRSTILK</sequence>
<name>A0A1G1T5R3_9BACT</name>
<dbReference type="Proteomes" id="UP000176294">
    <property type="component" value="Unassembled WGS sequence"/>
</dbReference>
<comment type="caution">
    <text evidence="2">The sequence shown here is derived from an EMBL/GenBank/DDBJ whole genome shotgun (WGS) entry which is preliminary data.</text>
</comment>
<dbReference type="RefSeq" id="WP_070727191.1">
    <property type="nucleotide sequence ID" value="NZ_MDZB01000098.1"/>
</dbReference>
<feature type="chain" id="PRO_5009578910" description="TonB-dependent receptor plug domain-containing protein" evidence="1">
    <location>
        <begin position="22"/>
        <end position="158"/>
    </location>
</feature>
<proteinExistence type="predicted"/>
<dbReference type="Gene3D" id="2.60.40.1120">
    <property type="entry name" value="Carboxypeptidase-like, regulatory domain"/>
    <property type="match status" value="1"/>
</dbReference>
<evidence type="ECO:0008006" key="4">
    <source>
        <dbReference type="Google" id="ProtNLM"/>
    </source>
</evidence>
<keyword evidence="1" id="KW-0732">Signal</keyword>
<evidence type="ECO:0000256" key="1">
    <source>
        <dbReference type="SAM" id="SignalP"/>
    </source>
</evidence>
<evidence type="ECO:0000313" key="3">
    <source>
        <dbReference type="Proteomes" id="UP000176294"/>
    </source>
</evidence>
<organism evidence="2 3">
    <name type="scientific">Hymenobacter lapidarius</name>
    <dbReference type="NCBI Taxonomy" id="1908237"/>
    <lineage>
        <taxon>Bacteria</taxon>
        <taxon>Pseudomonadati</taxon>
        <taxon>Bacteroidota</taxon>
        <taxon>Cytophagia</taxon>
        <taxon>Cytophagales</taxon>
        <taxon>Hymenobacteraceae</taxon>
        <taxon>Hymenobacter</taxon>
    </lineage>
</organism>
<dbReference type="OrthoDB" id="884889at2"/>
<dbReference type="SUPFAM" id="SSF49464">
    <property type="entry name" value="Carboxypeptidase regulatory domain-like"/>
    <property type="match status" value="1"/>
</dbReference>
<feature type="signal peptide" evidence="1">
    <location>
        <begin position="1"/>
        <end position="21"/>
    </location>
</feature>
<keyword evidence="3" id="KW-1185">Reference proteome</keyword>
<dbReference type="AlphaFoldDB" id="A0A1G1T5R3"/>
<evidence type="ECO:0000313" key="2">
    <source>
        <dbReference type="EMBL" id="OGX86201.1"/>
    </source>
</evidence>
<dbReference type="InterPro" id="IPR008969">
    <property type="entry name" value="CarboxyPept-like_regulatory"/>
</dbReference>
<protein>
    <recommendedName>
        <fullName evidence="4">TonB-dependent receptor plug domain-containing protein</fullName>
    </recommendedName>
</protein>
<accession>A0A1G1T5R3</accession>
<reference evidence="2 3" key="1">
    <citation type="submission" date="2016-08" db="EMBL/GenBank/DDBJ databases">
        <title>Hymenobacter coccineus sp. nov., Hymenobacter lapidarius sp. nov. and Hymenobacter glacialis sp. nov., isolated from Antarctic soil.</title>
        <authorList>
            <person name="Sedlacek I."/>
            <person name="Kralova S."/>
            <person name="Kyrova K."/>
            <person name="Maslanova I."/>
            <person name="Stankova E."/>
            <person name="Vrbovska V."/>
            <person name="Nemec M."/>
            <person name="Bartak M."/>
            <person name="Svec P."/>
            <person name="Busse H.-J."/>
            <person name="Pantucek R."/>
        </authorList>
    </citation>
    <scope>NUCLEOTIDE SEQUENCE [LARGE SCALE GENOMIC DNA]</scope>
    <source>
        <strain evidence="2 3">CCM 8643</strain>
    </source>
</reference>
<dbReference type="Pfam" id="PF13715">
    <property type="entry name" value="CarbopepD_reg_2"/>
    <property type="match status" value="1"/>
</dbReference>
<dbReference type="EMBL" id="MDZB01000098">
    <property type="protein sequence ID" value="OGX86201.1"/>
    <property type="molecule type" value="Genomic_DNA"/>
</dbReference>